<evidence type="ECO:0000259" key="4">
    <source>
        <dbReference type="PROSITE" id="PS50102"/>
    </source>
</evidence>
<dbReference type="InterPro" id="IPR035979">
    <property type="entry name" value="RBD_domain_sf"/>
</dbReference>
<dbReference type="PROSITE" id="PS50102">
    <property type="entry name" value="RRM"/>
    <property type="match status" value="2"/>
</dbReference>
<comment type="caution">
    <text evidence="5">The sequence shown here is derived from an EMBL/GenBank/DDBJ whole genome shotgun (WGS) entry which is preliminary data.</text>
</comment>
<keyword evidence="6" id="KW-1185">Reference proteome</keyword>
<dbReference type="GO" id="GO:0003677">
    <property type="term" value="F:DNA binding"/>
    <property type="evidence" value="ECO:0007669"/>
    <property type="project" value="UniProtKB-KW"/>
</dbReference>
<dbReference type="SMART" id="SM00360">
    <property type="entry name" value="RRM"/>
    <property type="match status" value="2"/>
</dbReference>
<feature type="domain" description="RRM" evidence="4">
    <location>
        <begin position="2"/>
        <end position="78"/>
    </location>
</feature>
<feature type="region of interest" description="Disordered" evidence="3">
    <location>
        <begin position="78"/>
        <end position="108"/>
    </location>
</feature>
<evidence type="ECO:0000313" key="5">
    <source>
        <dbReference type="EMBL" id="KAK2952480.1"/>
    </source>
</evidence>
<dbReference type="Proteomes" id="UP001281761">
    <property type="component" value="Unassembled WGS sequence"/>
</dbReference>
<reference evidence="5 6" key="1">
    <citation type="journal article" date="2022" name="bioRxiv">
        <title>Genomics of Preaxostyla Flagellates Illuminates Evolutionary Transitions and the Path Towards Mitochondrial Loss.</title>
        <authorList>
            <person name="Novak L.V.F."/>
            <person name="Treitli S.C."/>
            <person name="Pyrih J."/>
            <person name="Halakuc P."/>
            <person name="Pipaliya S.V."/>
            <person name="Vacek V."/>
            <person name="Brzon O."/>
            <person name="Soukal P."/>
            <person name="Eme L."/>
            <person name="Dacks J.B."/>
            <person name="Karnkowska A."/>
            <person name="Elias M."/>
            <person name="Hampl V."/>
        </authorList>
    </citation>
    <scope>NUCLEOTIDE SEQUENCE [LARGE SCALE GENOMIC DNA]</scope>
    <source>
        <strain evidence="5">NAU3</strain>
        <tissue evidence="5">Gut</tissue>
    </source>
</reference>
<dbReference type="Gene3D" id="3.30.70.330">
    <property type="match status" value="2"/>
</dbReference>
<gene>
    <name evidence="5" type="ORF">BLNAU_12586</name>
</gene>
<sequence>MSRLYVGNLSFKTTARDLGQLFETVGPVSNVDIKSRYERSLGFGFVDMSTEADAQRAAKELNERELDGRKLRIEIARPFVPRQQSERAPSRRPFRGRRAPRRTPRRPRRVVDENAPISQTRVFLGNLPFQTTEDEVKAAFGGCNVKEVILIKGFSGRSRGYGFVEFQTHADQEKGIQIGSNLTLSDRKLTCAAARELTKE</sequence>
<name>A0ABQ9XQQ9_9EUKA</name>
<evidence type="ECO:0000256" key="2">
    <source>
        <dbReference type="PROSITE-ProRule" id="PRU00176"/>
    </source>
</evidence>
<dbReference type="CDD" id="cd00590">
    <property type="entry name" value="RRM_SF"/>
    <property type="match status" value="1"/>
</dbReference>
<accession>A0ABQ9XQQ9</accession>
<feature type="domain" description="RRM" evidence="4">
    <location>
        <begin position="120"/>
        <end position="200"/>
    </location>
</feature>
<dbReference type="PANTHER" id="PTHR48025:SF1">
    <property type="entry name" value="RRM DOMAIN-CONTAINING PROTEIN"/>
    <property type="match status" value="1"/>
</dbReference>
<dbReference type="EMBL" id="JARBJD010000103">
    <property type="protein sequence ID" value="KAK2952480.1"/>
    <property type="molecule type" value="Genomic_DNA"/>
</dbReference>
<evidence type="ECO:0000313" key="6">
    <source>
        <dbReference type="Proteomes" id="UP001281761"/>
    </source>
</evidence>
<dbReference type="InterPro" id="IPR050502">
    <property type="entry name" value="Euk_RNA-bind_prot"/>
</dbReference>
<protein>
    <submittedName>
        <fullName evidence="5">Single-stranded TG1-3 DNA-binding protein</fullName>
    </submittedName>
</protein>
<dbReference type="SUPFAM" id="SSF54928">
    <property type="entry name" value="RNA-binding domain, RBD"/>
    <property type="match status" value="2"/>
</dbReference>
<keyword evidence="1 2" id="KW-0694">RNA-binding</keyword>
<dbReference type="InterPro" id="IPR000504">
    <property type="entry name" value="RRM_dom"/>
</dbReference>
<dbReference type="PANTHER" id="PTHR48025">
    <property type="entry name" value="OS02G0815200 PROTEIN"/>
    <property type="match status" value="1"/>
</dbReference>
<dbReference type="Pfam" id="PF00076">
    <property type="entry name" value="RRM_1"/>
    <property type="match status" value="2"/>
</dbReference>
<dbReference type="InterPro" id="IPR012677">
    <property type="entry name" value="Nucleotide-bd_a/b_plait_sf"/>
</dbReference>
<organism evidence="5 6">
    <name type="scientific">Blattamonas nauphoetae</name>
    <dbReference type="NCBI Taxonomy" id="2049346"/>
    <lineage>
        <taxon>Eukaryota</taxon>
        <taxon>Metamonada</taxon>
        <taxon>Preaxostyla</taxon>
        <taxon>Oxymonadida</taxon>
        <taxon>Blattamonas</taxon>
    </lineage>
</organism>
<feature type="compositionally biased region" description="Basic residues" evidence="3">
    <location>
        <begin position="90"/>
        <end position="108"/>
    </location>
</feature>
<evidence type="ECO:0000256" key="1">
    <source>
        <dbReference type="ARBA" id="ARBA00022884"/>
    </source>
</evidence>
<keyword evidence="5" id="KW-0238">DNA-binding</keyword>
<proteinExistence type="predicted"/>
<evidence type="ECO:0000256" key="3">
    <source>
        <dbReference type="SAM" id="MobiDB-lite"/>
    </source>
</evidence>